<feature type="region of interest" description="Disordered" evidence="1">
    <location>
        <begin position="1"/>
        <end position="69"/>
    </location>
</feature>
<evidence type="ECO:0000313" key="2">
    <source>
        <dbReference type="EMBL" id="MPM79941.1"/>
    </source>
</evidence>
<feature type="compositionally biased region" description="Basic and acidic residues" evidence="1">
    <location>
        <begin position="33"/>
        <end position="47"/>
    </location>
</feature>
<dbReference type="EMBL" id="VSSQ01029706">
    <property type="protein sequence ID" value="MPM79941.1"/>
    <property type="molecule type" value="Genomic_DNA"/>
</dbReference>
<evidence type="ECO:0000256" key="1">
    <source>
        <dbReference type="SAM" id="MobiDB-lite"/>
    </source>
</evidence>
<sequence length="69" mass="7777">MGVCDRQPLAEGKGVRHEAESEGSLRQSSAPRDTNHIRHTRRDETAKQVKVQRLHGRRGVNMAGTWNES</sequence>
<proteinExistence type="predicted"/>
<reference evidence="2" key="1">
    <citation type="submission" date="2019-08" db="EMBL/GenBank/DDBJ databases">
        <authorList>
            <person name="Kucharzyk K."/>
            <person name="Murdoch R.W."/>
            <person name="Higgins S."/>
            <person name="Loffler F."/>
        </authorList>
    </citation>
    <scope>NUCLEOTIDE SEQUENCE</scope>
</reference>
<name>A0A645CSS1_9ZZZZ</name>
<protein>
    <submittedName>
        <fullName evidence="2">Uncharacterized protein</fullName>
    </submittedName>
</protein>
<organism evidence="2">
    <name type="scientific">bioreactor metagenome</name>
    <dbReference type="NCBI Taxonomy" id="1076179"/>
    <lineage>
        <taxon>unclassified sequences</taxon>
        <taxon>metagenomes</taxon>
        <taxon>ecological metagenomes</taxon>
    </lineage>
</organism>
<comment type="caution">
    <text evidence="2">The sequence shown here is derived from an EMBL/GenBank/DDBJ whole genome shotgun (WGS) entry which is preliminary data.</text>
</comment>
<dbReference type="AlphaFoldDB" id="A0A645CSS1"/>
<gene>
    <name evidence="2" type="ORF">SDC9_126984</name>
</gene>
<accession>A0A645CSS1</accession>